<feature type="compositionally biased region" description="Basic residues" evidence="1">
    <location>
        <begin position="169"/>
        <end position="183"/>
    </location>
</feature>
<proteinExistence type="predicted"/>
<name>A0A0G4NU15_PENC3</name>
<protein>
    <submittedName>
        <fullName evidence="2">Str. FM013</fullName>
    </submittedName>
</protein>
<organism evidence="2 3">
    <name type="scientific">Penicillium camemberti (strain FM 013)</name>
    <dbReference type="NCBI Taxonomy" id="1429867"/>
    <lineage>
        <taxon>Eukaryota</taxon>
        <taxon>Fungi</taxon>
        <taxon>Dikarya</taxon>
        <taxon>Ascomycota</taxon>
        <taxon>Pezizomycotina</taxon>
        <taxon>Eurotiomycetes</taxon>
        <taxon>Eurotiomycetidae</taxon>
        <taxon>Eurotiales</taxon>
        <taxon>Aspergillaceae</taxon>
        <taxon>Penicillium</taxon>
    </lineage>
</organism>
<evidence type="ECO:0000313" key="3">
    <source>
        <dbReference type="Proteomes" id="UP000053732"/>
    </source>
</evidence>
<dbReference type="EMBL" id="HG793134">
    <property type="protein sequence ID" value="CRL17567.1"/>
    <property type="molecule type" value="Genomic_DNA"/>
</dbReference>
<reference evidence="2 3" key="1">
    <citation type="journal article" date="2014" name="Nat. Commun.">
        <title>Multiple recent horizontal transfers of a large genomic region in cheese making fungi.</title>
        <authorList>
            <person name="Cheeseman K."/>
            <person name="Ropars J."/>
            <person name="Renault P."/>
            <person name="Dupont J."/>
            <person name="Gouzy J."/>
            <person name="Branca A."/>
            <person name="Abraham A.L."/>
            <person name="Ceppi M."/>
            <person name="Conseiller E."/>
            <person name="Debuchy R."/>
            <person name="Malagnac F."/>
            <person name="Goarin A."/>
            <person name="Silar P."/>
            <person name="Lacoste S."/>
            <person name="Sallet E."/>
            <person name="Bensimon A."/>
            <person name="Giraud T."/>
            <person name="Brygoo Y."/>
        </authorList>
    </citation>
    <scope>NUCLEOTIDE SEQUENCE [LARGE SCALE GENOMIC DNA]</scope>
    <source>
        <strain evidence="3">FM 013</strain>
    </source>
</reference>
<accession>A0A0G4NU15</accession>
<feature type="compositionally biased region" description="Low complexity" evidence="1">
    <location>
        <begin position="149"/>
        <end position="164"/>
    </location>
</feature>
<keyword evidence="3" id="KW-1185">Reference proteome</keyword>
<dbReference type="STRING" id="1429867.A0A0G4NU15"/>
<evidence type="ECO:0000313" key="2">
    <source>
        <dbReference type="EMBL" id="CRL17567.1"/>
    </source>
</evidence>
<feature type="compositionally biased region" description="Polar residues" evidence="1">
    <location>
        <begin position="91"/>
        <end position="118"/>
    </location>
</feature>
<feature type="region of interest" description="Disordered" evidence="1">
    <location>
        <begin position="89"/>
        <end position="183"/>
    </location>
</feature>
<dbReference type="AlphaFoldDB" id="A0A0G4NU15"/>
<dbReference type="Proteomes" id="UP000053732">
    <property type="component" value="Unassembled WGS sequence"/>
</dbReference>
<gene>
    <name evidence="2" type="ORF">PCAMFM013_S001g000527</name>
</gene>
<sequence>MKDLRAHYLLEGDDKPPIPPLYTCNSKHTSGYPCIHIIKEYEDEHKYLEPELFHQHWHLHRISAPPINPILLLQEPLQVRRRGRPRGARNFISQSTTQQAIQESTQDILSSPDPLTQDRSTRREPSAFEHVLSQEGGRGRGRRRGRGRGTSSGETASAEPTSTEEQGRGRGRGRGGKRARGVA</sequence>
<evidence type="ECO:0000256" key="1">
    <source>
        <dbReference type="SAM" id="MobiDB-lite"/>
    </source>
</evidence>